<evidence type="ECO:0000256" key="10">
    <source>
        <dbReference type="SAM" id="Coils"/>
    </source>
</evidence>
<name>A0ABQ8GRS5_9PEZI</name>
<evidence type="ECO:0000256" key="2">
    <source>
        <dbReference type="ARBA" id="ARBA00012837"/>
    </source>
</evidence>
<dbReference type="EC" id="6.1.1.19" evidence="2"/>
<dbReference type="Pfam" id="PF00750">
    <property type="entry name" value="tRNA-synt_1d"/>
    <property type="match status" value="1"/>
</dbReference>
<dbReference type="InterPro" id="IPR005148">
    <property type="entry name" value="Arg-tRNA-synth_N"/>
</dbReference>
<dbReference type="PRINTS" id="PR01038">
    <property type="entry name" value="TRNASYNTHARG"/>
</dbReference>
<dbReference type="InterPro" id="IPR008909">
    <property type="entry name" value="DALR_anticod-bd"/>
</dbReference>
<evidence type="ECO:0000259" key="12">
    <source>
        <dbReference type="SMART" id="SM01016"/>
    </source>
</evidence>
<keyword evidence="3 9" id="KW-0436">Ligase</keyword>
<dbReference type="SMART" id="SM00836">
    <property type="entry name" value="DALR_1"/>
    <property type="match status" value="1"/>
</dbReference>
<comment type="catalytic activity">
    <reaction evidence="8">
        <text>tRNA(Arg) + L-arginine + ATP = L-arginyl-tRNA(Arg) + AMP + diphosphate</text>
        <dbReference type="Rhea" id="RHEA:20301"/>
        <dbReference type="Rhea" id="RHEA-COMP:9658"/>
        <dbReference type="Rhea" id="RHEA-COMP:9673"/>
        <dbReference type="ChEBI" id="CHEBI:30616"/>
        <dbReference type="ChEBI" id="CHEBI:32682"/>
        <dbReference type="ChEBI" id="CHEBI:33019"/>
        <dbReference type="ChEBI" id="CHEBI:78442"/>
        <dbReference type="ChEBI" id="CHEBI:78513"/>
        <dbReference type="ChEBI" id="CHEBI:456215"/>
        <dbReference type="EC" id="6.1.1.19"/>
    </reaction>
</comment>
<evidence type="ECO:0000256" key="1">
    <source>
        <dbReference type="ARBA" id="ARBA00005594"/>
    </source>
</evidence>
<accession>A0ABQ8GRS5</accession>
<evidence type="ECO:0000256" key="4">
    <source>
        <dbReference type="ARBA" id="ARBA00022741"/>
    </source>
</evidence>
<evidence type="ECO:0000313" key="14">
    <source>
        <dbReference type="Proteomes" id="UP000774617"/>
    </source>
</evidence>
<dbReference type="NCBIfam" id="TIGR00456">
    <property type="entry name" value="argS"/>
    <property type="match status" value="1"/>
</dbReference>
<dbReference type="Gene3D" id="3.40.50.620">
    <property type="entry name" value="HUPs"/>
    <property type="match status" value="1"/>
</dbReference>
<dbReference type="PANTHER" id="PTHR11956:SF11">
    <property type="entry name" value="ARGININE--TRNA LIGASE, MITOCHONDRIAL-RELATED"/>
    <property type="match status" value="1"/>
</dbReference>
<keyword evidence="5 9" id="KW-0067">ATP-binding</keyword>
<evidence type="ECO:0000256" key="8">
    <source>
        <dbReference type="ARBA" id="ARBA00049339"/>
    </source>
</evidence>
<dbReference type="Pfam" id="PF05746">
    <property type="entry name" value="DALR_1"/>
    <property type="match status" value="1"/>
</dbReference>
<feature type="domain" description="DALR anticodon binding" evidence="11">
    <location>
        <begin position="535"/>
        <end position="652"/>
    </location>
</feature>
<comment type="similarity">
    <text evidence="1 9">Belongs to the class-I aminoacyl-tRNA synthetase family.</text>
</comment>
<dbReference type="InterPro" id="IPR036695">
    <property type="entry name" value="Arg-tRNA-synth_N_sf"/>
</dbReference>
<keyword evidence="6 9" id="KW-0648">Protein biosynthesis</keyword>
<organism evidence="13 14">
    <name type="scientific">Macrophomina phaseolina</name>
    <dbReference type="NCBI Taxonomy" id="35725"/>
    <lineage>
        <taxon>Eukaryota</taxon>
        <taxon>Fungi</taxon>
        <taxon>Dikarya</taxon>
        <taxon>Ascomycota</taxon>
        <taxon>Pezizomycotina</taxon>
        <taxon>Dothideomycetes</taxon>
        <taxon>Dothideomycetes incertae sedis</taxon>
        <taxon>Botryosphaeriales</taxon>
        <taxon>Botryosphaeriaceae</taxon>
        <taxon>Macrophomina</taxon>
    </lineage>
</organism>
<comment type="caution">
    <text evidence="13">The sequence shown here is derived from an EMBL/GenBank/DDBJ whole genome shotgun (WGS) entry which is preliminary data.</text>
</comment>
<evidence type="ECO:0000256" key="3">
    <source>
        <dbReference type="ARBA" id="ARBA00022598"/>
    </source>
</evidence>
<keyword evidence="14" id="KW-1185">Reference proteome</keyword>
<dbReference type="Gene3D" id="3.30.1360.70">
    <property type="entry name" value="Arginyl tRNA synthetase N-terminal domain"/>
    <property type="match status" value="1"/>
</dbReference>
<feature type="domain" description="Arginyl tRNA synthetase N-terminal" evidence="12">
    <location>
        <begin position="40"/>
        <end position="121"/>
    </location>
</feature>
<dbReference type="InterPro" id="IPR014729">
    <property type="entry name" value="Rossmann-like_a/b/a_fold"/>
</dbReference>
<dbReference type="CDD" id="cd07956">
    <property type="entry name" value="Anticodon_Ia_Arg"/>
    <property type="match status" value="1"/>
</dbReference>
<evidence type="ECO:0000259" key="11">
    <source>
        <dbReference type="SMART" id="SM00836"/>
    </source>
</evidence>
<reference evidence="13 14" key="1">
    <citation type="journal article" date="2021" name="Nat. Commun.">
        <title>Genetic determinants of endophytism in the Arabidopsis root mycobiome.</title>
        <authorList>
            <person name="Mesny F."/>
            <person name="Miyauchi S."/>
            <person name="Thiergart T."/>
            <person name="Pickel B."/>
            <person name="Atanasova L."/>
            <person name="Karlsson M."/>
            <person name="Huettel B."/>
            <person name="Barry K.W."/>
            <person name="Haridas S."/>
            <person name="Chen C."/>
            <person name="Bauer D."/>
            <person name="Andreopoulos W."/>
            <person name="Pangilinan J."/>
            <person name="LaButti K."/>
            <person name="Riley R."/>
            <person name="Lipzen A."/>
            <person name="Clum A."/>
            <person name="Drula E."/>
            <person name="Henrissat B."/>
            <person name="Kohler A."/>
            <person name="Grigoriev I.V."/>
            <person name="Martin F.M."/>
            <person name="Hacquard S."/>
        </authorList>
    </citation>
    <scope>NUCLEOTIDE SEQUENCE [LARGE SCALE GENOMIC DNA]</scope>
    <source>
        <strain evidence="13 14">MPI-SDFR-AT-0080</strain>
    </source>
</reference>
<dbReference type="EMBL" id="JAGTJR010000002">
    <property type="protein sequence ID" value="KAH7063187.1"/>
    <property type="molecule type" value="Genomic_DNA"/>
</dbReference>
<dbReference type="SUPFAM" id="SSF52374">
    <property type="entry name" value="Nucleotidylyl transferase"/>
    <property type="match status" value="1"/>
</dbReference>
<keyword evidence="4 9" id="KW-0547">Nucleotide-binding</keyword>
<dbReference type="SUPFAM" id="SSF47323">
    <property type="entry name" value="Anticodon-binding domain of a subclass of class I aminoacyl-tRNA synthetases"/>
    <property type="match status" value="1"/>
</dbReference>
<evidence type="ECO:0000313" key="13">
    <source>
        <dbReference type="EMBL" id="KAH7063187.1"/>
    </source>
</evidence>
<evidence type="ECO:0000256" key="7">
    <source>
        <dbReference type="ARBA" id="ARBA00023146"/>
    </source>
</evidence>
<evidence type="ECO:0000256" key="5">
    <source>
        <dbReference type="ARBA" id="ARBA00022840"/>
    </source>
</evidence>
<dbReference type="InterPro" id="IPR009080">
    <property type="entry name" value="tRNAsynth_Ia_anticodon-bd"/>
</dbReference>
<evidence type="ECO:0000256" key="9">
    <source>
        <dbReference type="RuleBase" id="RU363038"/>
    </source>
</evidence>
<keyword evidence="7 9" id="KW-0030">Aminoacyl-tRNA synthetase</keyword>
<dbReference type="InterPro" id="IPR001278">
    <property type="entry name" value="Arg-tRNA-ligase"/>
</dbReference>
<sequence length="652" mass="73019">MAQALTQAPSVEELASTLKSFGLAEVPRAPDTHPELNPFDIYRSHITELLAQASGVDQKIIYPTIQWTQSLDKGDLTMAVPALRIKGKKPDELAKEIADKFPESPLVEKPTVAGPFLQFFFKSAPLTSLVVPTILKSRDSFGLNPTNGLKDPSDPSKGRKKIIIEFSSPNIAKPFGYAHLRSTIIGGFLAKLYEGAGWEVIRMNYLGDWGRQYGVLAVGYGKYGDEAKLKADPIKHLVEVYQAMTKVQKEEDEQIKQKQDSIAELKKQGKEDEAAKVQAEVDELAAKSVSQQARDYFKRMEEGDKEAMEFWKWCRDVSIEALEKSYARLNVQYDVYSGESQVKNESMDDAAKQLELSGTSENSEGAVIVDLTKHNKKLGKALVKKKDGTSLYLTRDIGAAVERYNTYNFDKMIYVVATQQDLHLAQLFKIIELMGRKDIAEKCQHVNFGMVNKMSTRLGTAKALDEVLNIVGEKMHEVMKGNQAKYEQVEDPEKTADILGISAVMVQDMKGKRINNYDFDLNRMTSFEGDTGPYLEYAHARLCSIVRKAGIKEEDLVNADLSLLKEKHAIDLVRLIAQWPDVFNDTLKKQEPATVLTYLFKMTHGVSSSYDHLQVIGSEESVQKARLALYVSARQVLRNGLSLLGITPVERM</sequence>
<feature type="coiled-coil region" evidence="10">
    <location>
        <begin position="248"/>
        <end position="287"/>
    </location>
</feature>
<protein>
    <recommendedName>
        <fullName evidence="2">arginine--tRNA ligase</fullName>
        <ecNumber evidence="2">6.1.1.19</ecNumber>
    </recommendedName>
</protein>
<dbReference type="InterPro" id="IPR035684">
    <property type="entry name" value="ArgRS_core"/>
</dbReference>
<dbReference type="HAMAP" id="MF_00123">
    <property type="entry name" value="Arg_tRNA_synth"/>
    <property type="match status" value="1"/>
</dbReference>
<dbReference type="Pfam" id="PF03485">
    <property type="entry name" value="Arg_tRNA_synt_N"/>
    <property type="match status" value="1"/>
</dbReference>
<gene>
    <name evidence="13" type="ORF">B0J12DRAFT_562809</name>
</gene>
<keyword evidence="10" id="KW-0175">Coiled coil</keyword>
<dbReference type="SMART" id="SM01016">
    <property type="entry name" value="Arg_tRNA_synt_N"/>
    <property type="match status" value="1"/>
</dbReference>
<dbReference type="SUPFAM" id="SSF55190">
    <property type="entry name" value="Arginyl-tRNA synthetase (ArgRS), N-terminal 'additional' domain"/>
    <property type="match status" value="1"/>
</dbReference>
<dbReference type="Gene3D" id="1.10.730.10">
    <property type="entry name" value="Isoleucyl-tRNA Synthetase, Domain 1"/>
    <property type="match status" value="1"/>
</dbReference>
<dbReference type="Proteomes" id="UP000774617">
    <property type="component" value="Unassembled WGS sequence"/>
</dbReference>
<dbReference type="PANTHER" id="PTHR11956">
    <property type="entry name" value="ARGINYL-TRNA SYNTHETASE"/>
    <property type="match status" value="1"/>
</dbReference>
<proteinExistence type="inferred from homology"/>
<evidence type="ECO:0000256" key="6">
    <source>
        <dbReference type="ARBA" id="ARBA00022917"/>
    </source>
</evidence>